<reference evidence="1" key="1">
    <citation type="journal article" date="2014" name="Int. J. Syst. Evol. Microbiol.">
        <title>Complete genome sequence of Corynebacterium casei LMG S-19264T (=DSM 44701T), isolated from a smear-ripened cheese.</title>
        <authorList>
            <consortium name="US DOE Joint Genome Institute (JGI-PGF)"/>
            <person name="Walter F."/>
            <person name="Albersmeier A."/>
            <person name="Kalinowski J."/>
            <person name="Ruckert C."/>
        </authorList>
    </citation>
    <scope>NUCLEOTIDE SEQUENCE</scope>
    <source>
        <strain evidence="1">JCM 3093</strain>
    </source>
</reference>
<proteinExistence type="predicted"/>
<evidence type="ECO:0000313" key="1">
    <source>
        <dbReference type="EMBL" id="GGK94189.1"/>
    </source>
</evidence>
<reference evidence="1" key="2">
    <citation type="submission" date="2022-09" db="EMBL/GenBank/DDBJ databases">
        <authorList>
            <person name="Sun Q."/>
            <person name="Ohkuma M."/>
        </authorList>
    </citation>
    <scope>NUCLEOTIDE SEQUENCE</scope>
    <source>
        <strain evidence="1">JCM 3093</strain>
    </source>
</reference>
<dbReference type="Proteomes" id="UP000627984">
    <property type="component" value="Unassembled WGS sequence"/>
</dbReference>
<protein>
    <submittedName>
        <fullName evidence="1">Uncharacterized protein</fullName>
    </submittedName>
</protein>
<dbReference type="EMBL" id="BMQD01000029">
    <property type="protein sequence ID" value="GGK94189.1"/>
    <property type="molecule type" value="Genomic_DNA"/>
</dbReference>
<name>A0AA37BN31_9ACTN</name>
<dbReference type="RefSeq" id="WP_191897954.1">
    <property type="nucleotide sequence ID" value="NZ_BMQD01000029.1"/>
</dbReference>
<gene>
    <name evidence="1" type="ORF">GCM10010126_61940</name>
</gene>
<comment type="caution">
    <text evidence="1">The sequence shown here is derived from an EMBL/GenBank/DDBJ whole genome shotgun (WGS) entry which is preliminary data.</text>
</comment>
<accession>A0AA37BN31</accession>
<sequence>MSGTTQVVARVAEGTRKRLRTLLDAEKNRHGDLLTGMDPPPDADAFQRAEVRTWARQRLERLRAVGDLLDTVDAALAHGIRVELAERGWDRDWPPVPASAPSSGRWPGSRQAGWPEKIAARIPAELAARVQAGCWHTSAEPIAALRAWRAAHPGPLSDSELLAHYERLAAEITPPGVIWRAGLENVLPPS</sequence>
<evidence type="ECO:0000313" key="2">
    <source>
        <dbReference type="Proteomes" id="UP000627984"/>
    </source>
</evidence>
<dbReference type="AlphaFoldDB" id="A0AA37BN31"/>
<organism evidence="1 2">
    <name type="scientific">Planomonospora parontospora</name>
    <dbReference type="NCBI Taxonomy" id="58119"/>
    <lineage>
        <taxon>Bacteria</taxon>
        <taxon>Bacillati</taxon>
        <taxon>Actinomycetota</taxon>
        <taxon>Actinomycetes</taxon>
        <taxon>Streptosporangiales</taxon>
        <taxon>Streptosporangiaceae</taxon>
        <taxon>Planomonospora</taxon>
    </lineage>
</organism>